<protein>
    <recommendedName>
        <fullName evidence="5">Pyridoxamine 5'-phosphate oxidase</fullName>
        <ecNumber evidence="5">1.4.3.5</ecNumber>
    </recommendedName>
</protein>
<dbReference type="InterPro" id="IPR019576">
    <property type="entry name" value="Pyridoxamine_oxidase_dimer_C"/>
</dbReference>
<dbReference type="InterPro" id="IPR000659">
    <property type="entry name" value="Pyridox_Oxase"/>
</dbReference>
<keyword evidence="2" id="KW-0285">Flavoprotein</keyword>
<dbReference type="RefSeq" id="WP_146317416.1">
    <property type="nucleotide sequence ID" value="NZ_VCQV01000019.1"/>
</dbReference>
<evidence type="ECO:0000256" key="3">
    <source>
        <dbReference type="ARBA" id="ARBA00022643"/>
    </source>
</evidence>
<name>A0A563DZ27_9MICO</name>
<feature type="binding site" evidence="6">
    <location>
        <position position="69"/>
    </location>
    <ligand>
        <name>substrate</name>
    </ligand>
</feature>
<evidence type="ECO:0000259" key="8">
    <source>
        <dbReference type="Pfam" id="PF01243"/>
    </source>
</evidence>
<dbReference type="GO" id="GO:0010181">
    <property type="term" value="F:FMN binding"/>
    <property type="evidence" value="ECO:0007669"/>
    <property type="project" value="UniProtKB-UniRule"/>
</dbReference>
<dbReference type="InterPro" id="IPR012349">
    <property type="entry name" value="Split_barrel_FMN-bd"/>
</dbReference>
<dbReference type="EMBL" id="VCQV01000019">
    <property type="protein sequence ID" value="TWP35455.1"/>
    <property type="molecule type" value="Genomic_DNA"/>
</dbReference>
<dbReference type="GO" id="GO:0008615">
    <property type="term" value="P:pyridoxine biosynthetic process"/>
    <property type="evidence" value="ECO:0007669"/>
    <property type="project" value="UniProtKB-UniRule"/>
</dbReference>
<feature type="binding site" evidence="7">
    <location>
        <begin position="143"/>
        <end position="144"/>
    </location>
    <ligand>
        <name>FMN</name>
        <dbReference type="ChEBI" id="CHEBI:58210"/>
    </ligand>
</feature>
<sequence>MQEIKRWDYNGEGIDEQAMPAAPWDAVTHWVDAARTHAQGDADRPDPDAIEVATVDPTGHPQVRTVLMRYLTPEGPGFYTNLSSHKGRDLRHDPRVAATLTWPTLFRAVRFVGTAHELSRETVADYFQARPWGSRISAWASHQSQPVAGRAQLEAAVAAYERRWPDTGAPDDVPVPDFWGGYLIRCDEVELWAGRRSRLHDRLVYVRTGNGDLSDAADWRIERRQP</sequence>
<feature type="binding site" evidence="7">
    <location>
        <position position="192"/>
    </location>
    <ligand>
        <name>FMN</name>
        <dbReference type="ChEBI" id="CHEBI:58210"/>
    </ligand>
</feature>
<evidence type="ECO:0000313" key="11">
    <source>
        <dbReference type="Proteomes" id="UP000320244"/>
    </source>
</evidence>
<evidence type="ECO:0000256" key="1">
    <source>
        <dbReference type="ARBA" id="ARBA00007301"/>
    </source>
</evidence>
<evidence type="ECO:0000256" key="7">
    <source>
        <dbReference type="PIRSR" id="PIRSR000190-2"/>
    </source>
</evidence>
<proteinExistence type="inferred from homology"/>
<feature type="binding site" evidence="6">
    <location>
        <position position="126"/>
    </location>
    <ligand>
        <name>substrate</name>
    </ligand>
</feature>
<evidence type="ECO:0000256" key="5">
    <source>
        <dbReference type="NCBIfam" id="TIGR00558"/>
    </source>
</evidence>
<feature type="binding site" evidence="6">
    <location>
        <begin position="6"/>
        <end position="9"/>
    </location>
    <ligand>
        <name>substrate</name>
    </ligand>
</feature>
<feature type="binding site" evidence="6">
    <location>
        <position position="134"/>
    </location>
    <ligand>
        <name>substrate</name>
    </ligand>
</feature>
<keyword evidence="4 10" id="KW-0560">Oxidoreductase</keyword>
<feature type="domain" description="Pyridoxamine 5'-phosphate oxidase N-terminal" evidence="8">
    <location>
        <begin position="47"/>
        <end position="159"/>
    </location>
</feature>
<dbReference type="InterPro" id="IPR011576">
    <property type="entry name" value="Pyridox_Oxase_N"/>
</dbReference>
<evidence type="ECO:0000256" key="2">
    <source>
        <dbReference type="ARBA" id="ARBA00022630"/>
    </source>
</evidence>
<dbReference type="NCBIfam" id="TIGR00558">
    <property type="entry name" value="pdxH"/>
    <property type="match status" value="1"/>
</dbReference>
<keyword evidence="11" id="KW-1185">Reference proteome</keyword>
<dbReference type="Gene3D" id="2.30.110.10">
    <property type="entry name" value="Electron Transport, Fmn-binding Protein, Chain A"/>
    <property type="match status" value="1"/>
</dbReference>
<comment type="caution">
    <text evidence="10">The sequence shown here is derived from an EMBL/GenBank/DDBJ whole genome shotgun (WGS) entry which is preliminary data.</text>
</comment>
<accession>A0A563DZ27</accession>
<organism evidence="10 11">
    <name type="scientific">Leekyejoonella antrihumi</name>
    <dbReference type="NCBI Taxonomy" id="1660198"/>
    <lineage>
        <taxon>Bacteria</taxon>
        <taxon>Bacillati</taxon>
        <taxon>Actinomycetota</taxon>
        <taxon>Actinomycetes</taxon>
        <taxon>Micrococcales</taxon>
        <taxon>Dermacoccaceae</taxon>
        <taxon>Leekyejoonella</taxon>
    </lineage>
</organism>
<evidence type="ECO:0000313" key="10">
    <source>
        <dbReference type="EMBL" id="TWP35455.1"/>
    </source>
</evidence>
<dbReference type="PANTHER" id="PTHR10851">
    <property type="entry name" value="PYRIDOXINE-5-PHOSPHATE OXIDASE"/>
    <property type="match status" value="1"/>
</dbReference>
<feature type="binding site" evidence="7">
    <location>
        <position position="202"/>
    </location>
    <ligand>
        <name>FMN</name>
        <dbReference type="ChEBI" id="CHEBI:58210"/>
    </ligand>
</feature>
<feature type="binding site" evidence="6">
    <location>
        <position position="130"/>
    </location>
    <ligand>
        <name>substrate</name>
    </ligand>
</feature>
<dbReference type="NCBIfam" id="NF004231">
    <property type="entry name" value="PRK05679.1"/>
    <property type="match status" value="1"/>
</dbReference>
<keyword evidence="3 7" id="KW-0288">FMN</keyword>
<evidence type="ECO:0000256" key="6">
    <source>
        <dbReference type="PIRSR" id="PIRSR000190-1"/>
    </source>
</evidence>
<dbReference type="AlphaFoldDB" id="A0A563DZ27"/>
<dbReference type="Pfam" id="PF10590">
    <property type="entry name" value="PNP_phzG_C"/>
    <property type="match status" value="1"/>
</dbReference>
<reference evidence="10 11" key="1">
    <citation type="submission" date="2019-05" db="EMBL/GenBank/DDBJ databases">
        <authorList>
            <person name="Lee S.D."/>
        </authorList>
    </citation>
    <scope>NUCLEOTIDE SEQUENCE [LARGE SCALE GENOMIC DNA]</scope>
    <source>
        <strain evidence="10 11">C5-26</strain>
    </source>
</reference>
<dbReference type="OrthoDB" id="9780392at2"/>
<dbReference type="PIRSF" id="PIRSF000190">
    <property type="entry name" value="Pyd_amn-ph_oxd"/>
    <property type="match status" value="1"/>
</dbReference>
<comment type="similarity">
    <text evidence="1">Belongs to the pyridoxamine 5'-phosphate oxidase family.</text>
</comment>
<gene>
    <name evidence="10" type="primary">pdxH</name>
    <name evidence="10" type="ORF">FGL98_13860</name>
</gene>
<feature type="binding site" evidence="7">
    <location>
        <position position="86"/>
    </location>
    <ligand>
        <name>FMN</name>
        <dbReference type="ChEBI" id="CHEBI:58210"/>
    </ligand>
</feature>
<feature type="binding site" evidence="6">
    <location>
        <begin position="198"/>
        <end position="200"/>
    </location>
    <ligand>
        <name>substrate</name>
    </ligand>
</feature>
<reference evidence="10 11" key="2">
    <citation type="submission" date="2019-08" db="EMBL/GenBank/DDBJ databases">
        <title>Jejuicoccus antrihumi gen. nov., sp. nov., a new member of the family Dermacoccaceae isolated from a cave.</title>
        <authorList>
            <person name="Schumann P."/>
            <person name="Kim I.S."/>
        </authorList>
    </citation>
    <scope>NUCLEOTIDE SEQUENCE [LARGE SCALE GENOMIC DNA]</scope>
    <source>
        <strain evidence="10 11">C5-26</strain>
    </source>
</reference>
<dbReference type="Pfam" id="PF01243">
    <property type="entry name" value="PNPOx_N"/>
    <property type="match status" value="1"/>
</dbReference>
<dbReference type="SUPFAM" id="SSF50475">
    <property type="entry name" value="FMN-binding split barrel"/>
    <property type="match status" value="1"/>
</dbReference>
<dbReference type="PANTHER" id="PTHR10851:SF0">
    <property type="entry name" value="PYRIDOXINE-5'-PHOSPHATE OXIDASE"/>
    <property type="match status" value="1"/>
</dbReference>
<dbReference type="EC" id="1.4.3.5" evidence="5"/>
<feature type="binding site" evidence="7">
    <location>
        <begin position="79"/>
        <end position="80"/>
    </location>
    <ligand>
        <name>FMN</name>
        <dbReference type="ChEBI" id="CHEBI:58210"/>
    </ligand>
</feature>
<evidence type="ECO:0000259" key="9">
    <source>
        <dbReference type="Pfam" id="PF10590"/>
    </source>
</evidence>
<feature type="domain" description="Pyridoxine 5'-phosphate oxidase dimerisation C-terminal" evidence="9">
    <location>
        <begin position="179"/>
        <end position="226"/>
    </location>
</feature>
<dbReference type="Proteomes" id="UP000320244">
    <property type="component" value="Unassembled WGS sequence"/>
</dbReference>
<evidence type="ECO:0000256" key="4">
    <source>
        <dbReference type="ARBA" id="ARBA00023002"/>
    </source>
</evidence>
<comment type="cofactor">
    <cofactor evidence="7">
        <name>FMN</name>
        <dbReference type="ChEBI" id="CHEBI:58210"/>
    </cofactor>
    <text evidence="7">Binds 1 FMN per subunit.</text>
</comment>
<dbReference type="GO" id="GO:0004733">
    <property type="term" value="F:pyridoxamine phosphate oxidase activity"/>
    <property type="evidence" value="ECO:0007669"/>
    <property type="project" value="UniProtKB-UniRule"/>
</dbReference>